<dbReference type="PATRIC" id="fig|1303.84.peg.2185"/>
<evidence type="ECO:0000313" key="1">
    <source>
        <dbReference type="EMBL" id="KXU03117.1"/>
    </source>
</evidence>
<sequence length="56" mass="6571">MMETIRNYLSYAGIQYRNPDKAGDEREKMLELRHKGQEARKAFTNLAKTFQASHPE</sequence>
<dbReference type="Proteomes" id="UP000070353">
    <property type="component" value="Unassembled WGS sequence"/>
</dbReference>
<dbReference type="EMBL" id="LQZB01000206">
    <property type="protein sequence ID" value="KXU03117.1"/>
    <property type="molecule type" value="Genomic_DNA"/>
</dbReference>
<comment type="caution">
    <text evidence="1">The sequence shown here is derived from an EMBL/GenBank/DDBJ whole genome shotgun (WGS) entry which is preliminary data.</text>
</comment>
<reference evidence="1 2" key="1">
    <citation type="submission" date="2016-01" db="EMBL/GenBank/DDBJ databases">
        <title>Highly variable Streptococcus oralis are common among viridans streptococci isolated from primates.</title>
        <authorList>
            <person name="Denapaite D."/>
            <person name="Rieger M."/>
            <person name="Koendgen S."/>
            <person name="Brueckner R."/>
            <person name="Ochigava I."/>
            <person name="Kappeler P."/>
            <person name="Maetz-Rensing K."/>
            <person name="Leendertz F."/>
            <person name="Hakenbeck R."/>
        </authorList>
    </citation>
    <scope>NUCLEOTIDE SEQUENCE [LARGE SCALE GENOMIC DNA]</scope>
    <source>
        <strain evidence="1 2">DD24</strain>
    </source>
</reference>
<name>A0A139QKS8_STROR</name>
<dbReference type="AlphaFoldDB" id="A0A139QKS8"/>
<accession>A0A139QKS8</accession>
<protein>
    <submittedName>
        <fullName evidence="1">Sakacin A production response regulator</fullName>
    </submittedName>
</protein>
<gene>
    <name evidence="1" type="ORF">SORDD24_01984</name>
</gene>
<organism evidence="1 2">
    <name type="scientific">Streptococcus oralis</name>
    <dbReference type="NCBI Taxonomy" id="1303"/>
    <lineage>
        <taxon>Bacteria</taxon>
        <taxon>Bacillati</taxon>
        <taxon>Bacillota</taxon>
        <taxon>Bacilli</taxon>
        <taxon>Lactobacillales</taxon>
        <taxon>Streptococcaceae</taxon>
        <taxon>Streptococcus</taxon>
    </lineage>
</organism>
<proteinExistence type="predicted"/>
<evidence type="ECO:0000313" key="2">
    <source>
        <dbReference type="Proteomes" id="UP000070353"/>
    </source>
</evidence>